<dbReference type="PROSITE" id="PS50011">
    <property type="entry name" value="PROTEIN_KINASE_DOM"/>
    <property type="match status" value="1"/>
</dbReference>
<evidence type="ECO:0000256" key="10">
    <source>
        <dbReference type="ARBA" id="ARBA00022833"/>
    </source>
</evidence>
<evidence type="ECO:0000259" key="16">
    <source>
        <dbReference type="PROSITE" id="PS50081"/>
    </source>
</evidence>
<dbReference type="InterPro" id="IPR000719">
    <property type="entry name" value="Prot_kinase_dom"/>
</dbReference>
<dbReference type="SUPFAM" id="SSF49562">
    <property type="entry name" value="C2 domain (Calcium/lipid-binding domain, CaLB)"/>
    <property type="match status" value="1"/>
</dbReference>
<dbReference type="PROSITE" id="PS00479">
    <property type="entry name" value="ZF_DAG_PE_1"/>
    <property type="match status" value="1"/>
</dbReference>
<keyword evidence="9 18" id="KW-0418">Kinase</keyword>
<dbReference type="InterPro" id="IPR036274">
    <property type="entry name" value="HR1_rpt_sf"/>
</dbReference>
<evidence type="ECO:0000259" key="15">
    <source>
        <dbReference type="PROSITE" id="PS50011"/>
    </source>
</evidence>
<evidence type="ECO:0000256" key="8">
    <source>
        <dbReference type="ARBA" id="ARBA00022771"/>
    </source>
</evidence>
<protein>
    <recommendedName>
        <fullName evidence="2">protein kinase C</fullName>
        <ecNumber evidence="2">2.7.11.13</ecNumber>
    </recommendedName>
</protein>
<dbReference type="PANTHER" id="PTHR24351">
    <property type="entry name" value="RIBOSOMAL PROTEIN S6 KINASE"/>
    <property type="match status" value="1"/>
</dbReference>
<keyword evidence="11 14" id="KW-0067">ATP-binding</keyword>
<feature type="domain" description="AGC-kinase C-terminal" evidence="17">
    <location>
        <begin position="902"/>
        <end position="972"/>
    </location>
</feature>
<evidence type="ECO:0000256" key="14">
    <source>
        <dbReference type="PROSITE-ProRule" id="PRU10141"/>
    </source>
</evidence>
<dbReference type="EMBL" id="JADGJW010000381">
    <property type="protein sequence ID" value="KAJ3218427.1"/>
    <property type="molecule type" value="Genomic_DNA"/>
</dbReference>
<dbReference type="SUPFAM" id="SSF57889">
    <property type="entry name" value="Cysteine-rich domain"/>
    <property type="match status" value="1"/>
</dbReference>
<dbReference type="InterPro" id="IPR017892">
    <property type="entry name" value="Pkinase_C"/>
</dbReference>
<dbReference type="Pfam" id="PF00069">
    <property type="entry name" value="Pkinase"/>
    <property type="match status" value="1"/>
</dbReference>
<dbReference type="SMART" id="SM00133">
    <property type="entry name" value="S_TK_X"/>
    <property type="match status" value="1"/>
</dbReference>
<dbReference type="PROSITE" id="PS00107">
    <property type="entry name" value="PROTEIN_KINASE_ATP"/>
    <property type="match status" value="1"/>
</dbReference>
<evidence type="ECO:0000256" key="7">
    <source>
        <dbReference type="ARBA" id="ARBA00022741"/>
    </source>
</evidence>
<evidence type="ECO:0000256" key="6">
    <source>
        <dbReference type="ARBA" id="ARBA00022723"/>
    </source>
</evidence>
<keyword evidence="6" id="KW-0479">Metal-binding</keyword>
<dbReference type="InterPro" id="IPR046349">
    <property type="entry name" value="C1-like_sf"/>
</dbReference>
<comment type="catalytic activity">
    <reaction evidence="12">
        <text>L-threonyl-[protein] + ATP = O-phospho-L-threonyl-[protein] + ADP + H(+)</text>
        <dbReference type="Rhea" id="RHEA:46608"/>
        <dbReference type="Rhea" id="RHEA-COMP:11060"/>
        <dbReference type="Rhea" id="RHEA-COMP:11605"/>
        <dbReference type="ChEBI" id="CHEBI:15378"/>
        <dbReference type="ChEBI" id="CHEBI:30013"/>
        <dbReference type="ChEBI" id="CHEBI:30616"/>
        <dbReference type="ChEBI" id="CHEBI:61977"/>
        <dbReference type="ChEBI" id="CHEBI:456216"/>
        <dbReference type="EC" id="2.7.11.13"/>
    </reaction>
</comment>
<evidence type="ECO:0000256" key="9">
    <source>
        <dbReference type="ARBA" id="ARBA00022777"/>
    </source>
</evidence>
<dbReference type="FunFam" id="3.30.200.20:FF:000103">
    <property type="entry name" value="Protein kinase C"/>
    <property type="match status" value="1"/>
</dbReference>
<dbReference type="Gene3D" id="3.30.60.20">
    <property type="match status" value="1"/>
</dbReference>
<comment type="caution">
    <text evidence="18">The sequence shown here is derived from an EMBL/GenBank/DDBJ whole genome shotgun (WGS) entry which is preliminary data.</text>
</comment>
<dbReference type="Gene3D" id="3.30.200.20">
    <property type="entry name" value="Phosphorylase Kinase, domain 1"/>
    <property type="match status" value="1"/>
</dbReference>
<keyword evidence="7 14" id="KW-0547">Nucleotide-binding</keyword>
<evidence type="ECO:0000313" key="19">
    <source>
        <dbReference type="Proteomes" id="UP001211065"/>
    </source>
</evidence>
<dbReference type="SMART" id="SM00109">
    <property type="entry name" value="C1"/>
    <property type="match status" value="1"/>
</dbReference>
<dbReference type="SMART" id="SM00220">
    <property type="entry name" value="S_TKc"/>
    <property type="match status" value="1"/>
</dbReference>
<dbReference type="Gene3D" id="1.10.287.160">
    <property type="entry name" value="HR1 repeat"/>
    <property type="match status" value="1"/>
</dbReference>
<dbReference type="InterPro" id="IPR008271">
    <property type="entry name" value="Ser/Thr_kinase_AS"/>
</dbReference>
<feature type="binding site" evidence="14">
    <location>
        <position position="671"/>
    </location>
    <ligand>
        <name>ATP</name>
        <dbReference type="ChEBI" id="CHEBI:30616"/>
    </ligand>
</feature>
<keyword evidence="4" id="KW-0597">Phosphoprotein</keyword>
<evidence type="ECO:0000256" key="5">
    <source>
        <dbReference type="ARBA" id="ARBA00022679"/>
    </source>
</evidence>
<reference evidence="18" key="1">
    <citation type="submission" date="2020-05" db="EMBL/GenBank/DDBJ databases">
        <title>Phylogenomic resolution of chytrid fungi.</title>
        <authorList>
            <person name="Stajich J.E."/>
            <person name="Amses K."/>
            <person name="Simmons R."/>
            <person name="Seto K."/>
            <person name="Myers J."/>
            <person name="Bonds A."/>
            <person name="Quandt C.A."/>
            <person name="Barry K."/>
            <person name="Liu P."/>
            <person name="Grigoriev I."/>
            <person name="Longcore J.E."/>
            <person name="James T.Y."/>
        </authorList>
    </citation>
    <scope>NUCLEOTIDE SEQUENCE</scope>
    <source>
        <strain evidence="18">JEL0476</strain>
    </source>
</reference>
<dbReference type="EC" id="2.7.11.13" evidence="2"/>
<organism evidence="18 19">
    <name type="scientific">Clydaea vesicula</name>
    <dbReference type="NCBI Taxonomy" id="447962"/>
    <lineage>
        <taxon>Eukaryota</taxon>
        <taxon>Fungi</taxon>
        <taxon>Fungi incertae sedis</taxon>
        <taxon>Chytridiomycota</taxon>
        <taxon>Chytridiomycota incertae sedis</taxon>
        <taxon>Chytridiomycetes</taxon>
        <taxon>Lobulomycetales</taxon>
        <taxon>Lobulomycetaceae</taxon>
        <taxon>Clydaea</taxon>
    </lineage>
</organism>
<dbReference type="InterPro" id="IPR011009">
    <property type="entry name" value="Kinase-like_dom_sf"/>
</dbReference>
<evidence type="ECO:0000256" key="12">
    <source>
        <dbReference type="ARBA" id="ARBA00047272"/>
    </source>
</evidence>
<accession>A0AAD5XV65</accession>
<comment type="similarity">
    <text evidence="1">Belongs to the protein kinase superfamily. AGC Ser/Thr protein kinase family. PKC subfamily.</text>
</comment>
<dbReference type="InterPro" id="IPR000961">
    <property type="entry name" value="AGC-kinase_C"/>
</dbReference>
<evidence type="ECO:0000256" key="2">
    <source>
        <dbReference type="ARBA" id="ARBA00012429"/>
    </source>
</evidence>
<dbReference type="GO" id="GO:0005524">
    <property type="term" value="F:ATP binding"/>
    <property type="evidence" value="ECO:0007669"/>
    <property type="project" value="UniProtKB-UniRule"/>
</dbReference>
<evidence type="ECO:0000259" key="17">
    <source>
        <dbReference type="PROSITE" id="PS51285"/>
    </source>
</evidence>
<dbReference type="GO" id="GO:0004697">
    <property type="term" value="F:diacylglycerol-dependent serine/threonine kinase activity"/>
    <property type="evidence" value="ECO:0007669"/>
    <property type="project" value="UniProtKB-EC"/>
</dbReference>
<dbReference type="SUPFAM" id="SSF46585">
    <property type="entry name" value="HR1 repeat"/>
    <property type="match status" value="1"/>
</dbReference>
<keyword evidence="3" id="KW-0723">Serine/threonine-protein kinase</keyword>
<keyword evidence="19" id="KW-1185">Reference proteome</keyword>
<dbReference type="SUPFAM" id="SSF56112">
    <property type="entry name" value="Protein kinase-like (PK-like)"/>
    <property type="match status" value="1"/>
</dbReference>
<evidence type="ECO:0000256" key="3">
    <source>
        <dbReference type="ARBA" id="ARBA00022527"/>
    </source>
</evidence>
<sequence>MDTDIFVKNQQNHEPKEIYQIKTGKSKYGINDINNQFCNIELDTKSFSLSMDGFFQSTKETKTNVSNTENNAIRLKNKEPIFSTSAITPSETQLPNLLKENNSKNHLRGNTVSRSTVVETVLTTLGRKKDTFTGGKATTSNQSPSKIATNQNNVNRIPLTQFGRVLFISFHCLTLRQDYLLNDVPLSIEKIKYKLGGIGYKLDVEQKVYSGTERMHQALIKNATSVDQKRMAEIDSKMKECARKVLILQKAECKYKSIIPEGVDIGNDEYFGSNYYTNHTTLSLHRQTEFRDNASDAINGVPKIRQLRQPLSGKFYIKVGKMFGISETKAVRSETSVLIKIDGNEKGTTRVLKSFQKWNEEFIITVEKSSEIEVSILEKGGNILGSVWFKLWELEEALRARRKAFFPIHQTAIENAENKENFKDKVLEGIFDLEPAGTIELCLNFVNQTNIKRKEGVARRKNVQKVFPMDDSEGDSIAQMRHRIPHKFEPTNNLLSSWCCHCGSMLSFSKKQSLRCSECSIMSHKSCAHLVPNFCGLNPMLISQMLKAIETVRSKKSETKKVENFVTKESPKKDSYNKRKSIVEDITTAFSFDSIGQSTKISNHQSINQQLVSNNQSSNKASNLGTKVVAKNVPRNVGLNDFNFLAVLGKGNFGKVMLAEEKWSKKMYAIKVLKKEFIIDNGEVDSTRSEKRVFLAATRERHPFMINLHSCFQTESRIYFVMEYVAGGDLMWHIQRQYFTEQQAKFYACEVLLALTYFHKQNIIYRDLKLDNILLTIDGHIKLTDFGLCKENMKFDSRTSTFCGTPEFMAPEILEEKPYGRAVDWWAFGVLIYEMVLGQSPFKGEDEEDIFEAILHDEILYPVNMTRDTVGLLQQLLMKSPDLRLGSGPGDGEDIKVHPYFRGIVWEDVINLRIPATYLPKVSSPTDVSNFDSEFTKEPPVLTPCRKILSAVDQDEFKGFTHVSEWATMERINLLTQRV</sequence>
<dbReference type="PROSITE" id="PS50081">
    <property type="entry name" value="ZF_DAG_PE_2"/>
    <property type="match status" value="1"/>
</dbReference>
<dbReference type="Gene3D" id="1.10.510.10">
    <property type="entry name" value="Transferase(Phosphotransferase) domain 1"/>
    <property type="match status" value="1"/>
</dbReference>
<dbReference type="InterPro" id="IPR017441">
    <property type="entry name" value="Protein_kinase_ATP_BS"/>
</dbReference>
<dbReference type="Proteomes" id="UP001211065">
    <property type="component" value="Unassembled WGS sequence"/>
</dbReference>
<dbReference type="Pfam" id="PF00433">
    <property type="entry name" value="Pkinase_C"/>
    <property type="match status" value="1"/>
</dbReference>
<evidence type="ECO:0000256" key="13">
    <source>
        <dbReference type="ARBA" id="ARBA00047470"/>
    </source>
</evidence>
<gene>
    <name evidence="18" type="primary">PKC1_2</name>
    <name evidence="18" type="ORF">HK099_005080</name>
</gene>
<comment type="catalytic activity">
    <reaction evidence="13">
        <text>L-seryl-[protein] + ATP = O-phospho-L-seryl-[protein] + ADP + H(+)</text>
        <dbReference type="Rhea" id="RHEA:17989"/>
        <dbReference type="Rhea" id="RHEA-COMP:9863"/>
        <dbReference type="Rhea" id="RHEA-COMP:11604"/>
        <dbReference type="ChEBI" id="CHEBI:15378"/>
        <dbReference type="ChEBI" id="CHEBI:29999"/>
        <dbReference type="ChEBI" id="CHEBI:30616"/>
        <dbReference type="ChEBI" id="CHEBI:83421"/>
        <dbReference type="ChEBI" id="CHEBI:456216"/>
        <dbReference type="EC" id="2.7.11.13"/>
    </reaction>
</comment>
<dbReference type="Pfam" id="PF00130">
    <property type="entry name" value="C1_1"/>
    <property type="match status" value="1"/>
</dbReference>
<evidence type="ECO:0000256" key="11">
    <source>
        <dbReference type="ARBA" id="ARBA00022840"/>
    </source>
</evidence>
<proteinExistence type="inferred from homology"/>
<keyword evidence="8" id="KW-0863">Zinc-finger</keyword>
<dbReference type="AlphaFoldDB" id="A0AAD5XV65"/>
<dbReference type="FunFam" id="1.10.510.10:FF:000210">
    <property type="entry name" value="Non-specific serine/threonine protein kinase"/>
    <property type="match status" value="1"/>
</dbReference>
<dbReference type="CDD" id="cd20823">
    <property type="entry name" value="C1_ScPKC1-like_rpt2"/>
    <property type="match status" value="1"/>
</dbReference>
<evidence type="ECO:0000313" key="18">
    <source>
        <dbReference type="EMBL" id="KAJ3218427.1"/>
    </source>
</evidence>
<evidence type="ECO:0000256" key="4">
    <source>
        <dbReference type="ARBA" id="ARBA00022553"/>
    </source>
</evidence>
<keyword evidence="10" id="KW-0862">Zinc</keyword>
<dbReference type="GO" id="GO:0008270">
    <property type="term" value="F:zinc ion binding"/>
    <property type="evidence" value="ECO:0007669"/>
    <property type="project" value="UniProtKB-KW"/>
</dbReference>
<name>A0AAD5XV65_9FUNG</name>
<dbReference type="InterPro" id="IPR002219">
    <property type="entry name" value="PKC_DAG/PE"/>
</dbReference>
<dbReference type="CDD" id="cd05570">
    <property type="entry name" value="STKc_PKC"/>
    <property type="match status" value="1"/>
</dbReference>
<dbReference type="PROSITE" id="PS51285">
    <property type="entry name" value="AGC_KINASE_CTER"/>
    <property type="match status" value="1"/>
</dbReference>
<keyword evidence="5" id="KW-0808">Transferase</keyword>
<evidence type="ECO:0000256" key="1">
    <source>
        <dbReference type="ARBA" id="ARBA00005490"/>
    </source>
</evidence>
<dbReference type="PROSITE" id="PS00108">
    <property type="entry name" value="PROTEIN_KINASE_ST"/>
    <property type="match status" value="1"/>
</dbReference>
<feature type="domain" description="Protein kinase" evidence="15">
    <location>
        <begin position="642"/>
        <end position="901"/>
    </location>
</feature>
<feature type="domain" description="Phorbol-ester/DAG-type" evidence="16">
    <location>
        <begin position="485"/>
        <end position="535"/>
    </location>
</feature>
<dbReference type="InterPro" id="IPR035892">
    <property type="entry name" value="C2_domain_sf"/>
</dbReference>